<keyword evidence="13" id="KW-0121">Carboxypeptidase</keyword>
<evidence type="ECO:0000259" key="12">
    <source>
        <dbReference type="Pfam" id="PF00768"/>
    </source>
</evidence>
<evidence type="ECO:0000256" key="4">
    <source>
        <dbReference type="ARBA" id="ARBA00022960"/>
    </source>
</evidence>
<feature type="active site" description="Acyl-ester intermediate" evidence="7">
    <location>
        <position position="110"/>
    </location>
</feature>
<reference evidence="13 14" key="1">
    <citation type="submission" date="2019-08" db="EMBL/GenBank/DDBJ databases">
        <title>In-depth cultivation of the pig gut microbiome towards novel bacterial diversity and tailored functional studies.</title>
        <authorList>
            <person name="Wylensek D."/>
            <person name="Hitch T.C.A."/>
            <person name="Clavel T."/>
        </authorList>
    </citation>
    <scope>NUCLEOTIDE SEQUENCE [LARGE SCALE GENOMIC DNA]</scope>
    <source>
        <strain evidence="13 14">BSM-383-APC-4H</strain>
    </source>
</reference>
<dbReference type="SUPFAM" id="SSF56601">
    <property type="entry name" value="beta-lactamase/transpeptidase-like"/>
    <property type="match status" value="1"/>
</dbReference>
<evidence type="ECO:0000313" key="13">
    <source>
        <dbReference type="EMBL" id="MSU81803.1"/>
    </source>
</evidence>
<keyword evidence="10" id="KW-0472">Membrane</keyword>
<dbReference type="PRINTS" id="PR00725">
    <property type="entry name" value="DADACBPTASE1"/>
</dbReference>
<feature type="domain" description="Peptidase S11 D-alanyl-D-alanine carboxypeptidase A N-terminal" evidence="12">
    <location>
        <begin position="77"/>
        <end position="310"/>
    </location>
</feature>
<dbReference type="GO" id="GO:0009002">
    <property type="term" value="F:serine-type D-Ala-D-Ala carboxypeptidase activity"/>
    <property type="evidence" value="ECO:0007669"/>
    <property type="project" value="InterPro"/>
</dbReference>
<evidence type="ECO:0000256" key="8">
    <source>
        <dbReference type="PIRSR" id="PIRSR618044-2"/>
    </source>
</evidence>
<sequence length="494" mass="54103">MAQLGRIKRRIPMKRLFTFILTLTMAFSFCVNSLAAAATTTTATETTAATAATTEASAGTSNTQTTGASYGTSKLSGAPDIVAESAVVMDAGTGTVLYGKEASTKRYPASITKVMTALLAVENCNMSDIITYSNVAVNGIEAGSSTAGINVGAKLTVEDSLYALMLVSANEAAAAIAEHISGSTTEFAKLMTKRAKELGCKNTQFKNPHGLPDEEHYTTAYDMGLILKEAMKHPEFRKIAGTISYTLKKSDSLTDTLELWNHAKILRQNSDYYYEYAKGAKTGFTQVALNTLVTYAKKDNVELICVILKDHGADKSYTDTANLFKWAFNQVKAVTPLTNFSLKTAMTENSSIDSAKLDQIQLLNSSYDTNFSVLVKKDFDESTLKTAFKLDEDKKTGRLGYIIISCDDKELGRTEVTYDITSKQGKAYLEGKSLDDNLKTAPVASKRKEAIHKGISFSLRILIAVILIILIMHMIHRHELEKRRKERISHRKKS</sequence>
<dbReference type="GO" id="GO:0071555">
    <property type="term" value="P:cell wall organization"/>
    <property type="evidence" value="ECO:0007669"/>
    <property type="project" value="UniProtKB-KW"/>
</dbReference>
<comment type="caution">
    <text evidence="13">The sequence shown here is derived from an EMBL/GenBank/DDBJ whole genome shotgun (WGS) entry which is preliminary data.</text>
</comment>
<keyword evidence="3" id="KW-0378">Hydrolase</keyword>
<evidence type="ECO:0000256" key="6">
    <source>
        <dbReference type="ARBA" id="ARBA00023316"/>
    </source>
</evidence>
<feature type="chain" id="PRO_5026729221" evidence="11">
    <location>
        <begin position="38"/>
        <end position="494"/>
    </location>
</feature>
<dbReference type="GO" id="GO:0008360">
    <property type="term" value="P:regulation of cell shape"/>
    <property type="evidence" value="ECO:0007669"/>
    <property type="project" value="UniProtKB-KW"/>
</dbReference>
<dbReference type="AlphaFoldDB" id="A0A6N7YBH6"/>
<keyword evidence="4" id="KW-0133">Cell shape</keyword>
<gene>
    <name evidence="13" type="ORF">FYJ25_05365</name>
</gene>
<feature type="signal peptide" evidence="11">
    <location>
        <begin position="1"/>
        <end position="37"/>
    </location>
</feature>
<dbReference type="PANTHER" id="PTHR21581">
    <property type="entry name" value="D-ALANYL-D-ALANINE CARBOXYPEPTIDASE"/>
    <property type="match status" value="1"/>
</dbReference>
<evidence type="ECO:0000256" key="1">
    <source>
        <dbReference type="ARBA" id="ARBA00007164"/>
    </source>
</evidence>
<dbReference type="InterPro" id="IPR001967">
    <property type="entry name" value="Peptidase_S11_N"/>
</dbReference>
<comment type="similarity">
    <text evidence="1 9">Belongs to the peptidase S11 family.</text>
</comment>
<dbReference type="InterPro" id="IPR012338">
    <property type="entry name" value="Beta-lactam/transpept-like"/>
</dbReference>
<keyword evidence="10" id="KW-1133">Transmembrane helix</keyword>
<feature type="active site" evidence="7">
    <location>
        <position position="168"/>
    </location>
</feature>
<evidence type="ECO:0000256" key="11">
    <source>
        <dbReference type="SAM" id="SignalP"/>
    </source>
</evidence>
<evidence type="ECO:0000256" key="7">
    <source>
        <dbReference type="PIRSR" id="PIRSR618044-1"/>
    </source>
</evidence>
<feature type="transmembrane region" description="Helical" evidence="10">
    <location>
        <begin position="457"/>
        <end position="475"/>
    </location>
</feature>
<keyword evidence="5" id="KW-0573">Peptidoglycan synthesis</keyword>
<accession>A0A6N7YBH6</accession>
<evidence type="ECO:0000256" key="10">
    <source>
        <dbReference type="SAM" id="Phobius"/>
    </source>
</evidence>
<evidence type="ECO:0000313" key="14">
    <source>
        <dbReference type="Proteomes" id="UP000433359"/>
    </source>
</evidence>
<keyword evidence="6" id="KW-0961">Cell wall biogenesis/degradation</keyword>
<keyword evidence="2 11" id="KW-0732">Signal</keyword>
<name>A0A6N7YBH6_9FIRM</name>
<dbReference type="PANTHER" id="PTHR21581:SF33">
    <property type="entry name" value="D-ALANYL-D-ALANINE CARBOXYPEPTIDASE DACB"/>
    <property type="match status" value="1"/>
</dbReference>
<dbReference type="EMBL" id="VULP01000007">
    <property type="protein sequence ID" value="MSU81803.1"/>
    <property type="molecule type" value="Genomic_DNA"/>
</dbReference>
<keyword evidence="10" id="KW-0812">Transmembrane</keyword>
<keyword evidence="13" id="KW-0645">Protease</keyword>
<evidence type="ECO:0000256" key="2">
    <source>
        <dbReference type="ARBA" id="ARBA00022729"/>
    </source>
</evidence>
<organism evidence="13 14">
    <name type="scientific">Anaerobutyricum soehngenii</name>
    <dbReference type="NCBI Taxonomy" id="105843"/>
    <lineage>
        <taxon>Bacteria</taxon>
        <taxon>Bacillati</taxon>
        <taxon>Bacillota</taxon>
        <taxon>Clostridia</taxon>
        <taxon>Lachnospirales</taxon>
        <taxon>Lachnospiraceae</taxon>
        <taxon>Anaerobutyricum</taxon>
    </lineage>
</organism>
<dbReference type="GO" id="GO:0006508">
    <property type="term" value="P:proteolysis"/>
    <property type="evidence" value="ECO:0007669"/>
    <property type="project" value="InterPro"/>
</dbReference>
<dbReference type="Proteomes" id="UP000433359">
    <property type="component" value="Unassembled WGS sequence"/>
</dbReference>
<evidence type="ECO:0000256" key="3">
    <source>
        <dbReference type="ARBA" id="ARBA00022801"/>
    </source>
</evidence>
<dbReference type="GO" id="GO:0009252">
    <property type="term" value="P:peptidoglycan biosynthetic process"/>
    <property type="evidence" value="ECO:0007669"/>
    <property type="project" value="UniProtKB-KW"/>
</dbReference>
<evidence type="ECO:0000256" key="5">
    <source>
        <dbReference type="ARBA" id="ARBA00022984"/>
    </source>
</evidence>
<dbReference type="InterPro" id="IPR018044">
    <property type="entry name" value="Peptidase_S11"/>
</dbReference>
<dbReference type="Gene3D" id="3.40.710.10">
    <property type="entry name" value="DD-peptidase/beta-lactamase superfamily"/>
    <property type="match status" value="1"/>
</dbReference>
<evidence type="ECO:0000256" key="9">
    <source>
        <dbReference type="RuleBase" id="RU004016"/>
    </source>
</evidence>
<feature type="binding site" evidence="8">
    <location>
        <position position="281"/>
    </location>
    <ligand>
        <name>substrate</name>
    </ligand>
</feature>
<dbReference type="Pfam" id="PF00768">
    <property type="entry name" value="Peptidase_S11"/>
    <property type="match status" value="1"/>
</dbReference>
<proteinExistence type="inferred from homology"/>
<feature type="active site" description="Proton acceptor" evidence="7">
    <location>
        <position position="113"/>
    </location>
</feature>
<protein>
    <submittedName>
        <fullName evidence="13">D-alanyl-D-alanine carboxypeptidase</fullName>
    </submittedName>
</protein>